<name>A0AA38FX68_TAXCH</name>
<feature type="non-terminal residue" evidence="2">
    <location>
        <position position="1"/>
    </location>
</feature>
<dbReference type="EMBL" id="JAHRHJ020000006">
    <property type="protein sequence ID" value="KAH9311685.1"/>
    <property type="molecule type" value="Genomic_DNA"/>
</dbReference>
<comment type="caution">
    <text evidence="2">The sequence shown here is derived from an EMBL/GenBank/DDBJ whole genome shotgun (WGS) entry which is preliminary data.</text>
</comment>
<keyword evidence="1" id="KW-0175">Coiled coil</keyword>
<organism evidence="2 3">
    <name type="scientific">Taxus chinensis</name>
    <name type="common">Chinese yew</name>
    <name type="synonym">Taxus wallichiana var. chinensis</name>
    <dbReference type="NCBI Taxonomy" id="29808"/>
    <lineage>
        <taxon>Eukaryota</taxon>
        <taxon>Viridiplantae</taxon>
        <taxon>Streptophyta</taxon>
        <taxon>Embryophyta</taxon>
        <taxon>Tracheophyta</taxon>
        <taxon>Spermatophyta</taxon>
        <taxon>Pinopsida</taxon>
        <taxon>Pinidae</taxon>
        <taxon>Conifers II</taxon>
        <taxon>Cupressales</taxon>
        <taxon>Taxaceae</taxon>
        <taxon>Taxus</taxon>
    </lineage>
</organism>
<keyword evidence="3" id="KW-1185">Reference proteome</keyword>
<evidence type="ECO:0000313" key="3">
    <source>
        <dbReference type="Proteomes" id="UP000824469"/>
    </source>
</evidence>
<evidence type="ECO:0000256" key="1">
    <source>
        <dbReference type="SAM" id="Coils"/>
    </source>
</evidence>
<gene>
    <name evidence="2" type="ORF">KI387_026720</name>
</gene>
<dbReference type="AlphaFoldDB" id="A0AA38FX68"/>
<evidence type="ECO:0000313" key="2">
    <source>
        <dbReference type="EMBL" id="KAH9311685.1"/>
    </source>
</evidence>
<accession>A0AA38FX68</accession>
<protein>
    <submittedName>
        <fullName evidence="2">Uncharacterized protein</fullName>
    </submittedName>
</protein>
<reference evidence="2 3" key="1">
    <citation type="journal article" date="2021" name="Nat. Plants">
        <title>The Taxus genome provides insights into paclitaxel biosynthesis.</title>
        <authorList>
            <person name="Xiong X."/>
            <person name="Gou J."/>
            <person name="Liao Q."/>
            <person name="Li Y."/>
            <person name="Zhou Q."/>
            <person name="Bi G."/>
            <person name="Li C."/>
            <person name="Du R."/>
            <person name="Wang X."/>
            <person name="Sun T."/>
            <person name="Guo L."/>
            <person name="Liang H."/>
            <person name="Lu P."/>
            <person name="Wu Y."/>
            <person name="Zhang Z."/>
            <person name="Ro D.K."/>
            <person name="Shang Y."/>
            <person name="Huang S."/>
            <person name="Yan J."/>
        </authorList>
    </citation>
    <scope>NUCLEOTIDE SEQUENCE [LARGE SCALE GENOMIC DNA]</scope>
    <source>
        <strain evidence="2">Ta-2019</strain>
    </source>
</reference>
<feature type="coiled-coil region" evidence="1">
    <location>
        <begin position="9"/>
        <end position="43"/>
    </location>
</feature>
<dbReference type="Proteomes" id="UP000824469">
    <property type="component" value="Unassembled WGS sequence"/>
</dbReference>
<feature type="non-terminal residue" evidence="2">
    <location>
        <position position="57"/>
    </location>
</feature>
<proteinExistence type="predicted"/>
<sequence length="57" mass="6722">VSIEVEARLFGWNDIIKDLEEDLKKKEEELDARENELSQEKLISAQLQHELKDKKAK</sequence>